<feature type="transmembrane region" description="Helical" evidence="1">
    <location>
        <begin position="59"/>
        <end position="76"/>
    </location>
</feature>
<keyword evidence="1" id="KW-1133">Transmembrane helix</keyword>
<evidence type="ECO:0000313" key="3">
    <source>
        <dbReference type="Proteomes" id="UP000178985"/>
    </source>
</evidence>
<evidence type="ECO:0000313" key="2">
    <source>
        <dbReference type="EMBL" id="OGI63630.1"/>
    </source>
</evidence>
<feature type="transmembrane region" description="Helical" evidence="1">
    <location>
        <begin position="130"/>
        <end position="150"/>
    </location>
</feature>
<protein>
    <recommendedName>
        <fullName evidence="4">DUF2269 domain-containing protein</fullName>
    </recommendedName>
</protein>
<sequence length="185" mass="20940">METINFFTEIKPVSTIFHVLSAVVGMGAALMGDFLFNFYSKDKILNQTEIQTLNVLSKIVWYGLLLLLISGLMLFFSNPDRYLSSDKFLAKMTILVVLVLNGFFLSKEIWPRLTKKGFLTDRKERKTRKIAFACGTISVISWISVLAFGVLNSVNFSYVGILAIYALILVFGIIVSQYIEKKKLD</sequence>
<gene>
    <name evidence="2" type="ORF">A2733_00510</name>
</gene>
<reference evidence="2 3" key="1">
    <citation type="journal article" date="2016" name="Nat. Commun.">
        <title>Thousands of microbial genomes shed light on interconnected biogeochemical processes in an aquifer system.</title>
        <authorList>
            <person name="Anantharaman K."/>
            <person name="Brown C.T."/>
            <person name="Hug L.A."/>
            <person name="Sharon I."/>
            <person name="Castelle C.J."/>
            <person name="Probst A.J."/>
            <person name="Thomas B.C."/>
            <person name="Singh A."/>
            <person name="Wilkins M.J."/>
            <person name="Karaoz U."/>
            <person name="Brodie E.L."/>
            <person name="Williams K.H."/>
            <person name="Hubbard S.S."/>
            <person name="Banfield J.F."/>
        </authorList>
    </citation>
    <scope>NUCLEOTIDE SEQUENCE [LARGE SCALE GENOMIC DNA]</scope>
</reference>
<evidence type="ECO:0008006" key="4">
    <source>
        <dbReference type="Google" id="ProtNLM"/>
    </source>
</evidence>
<keyword evidence="1" id="KW-0812">Transmembrane</keyword>
<feature type="transmembrane region" description="Helical" evidence="1">
    <location>
        <begin position="16"/>
        <end position="39"/>
    </location>
</feature>
<organism evidence="2 3">
    <name type="scientific">Candidatus Nomurabacteria bacterium RIFCSPHIGHO2_01_FULL_40_20</name>
    <dbReference type="NCBI Taxonomy" id="1801738"/>
    <lineage>
        <taxon>Bacteria</taxon>
        <taxon>Candidatus Nomuraibacteriota</taxon>
    </lineage>
</organism>
<dbReference type="AlphaFoldDB" id="A0A1F6V1S3"/>
<dbReference type="EMBL" id="MFTO01000015">
    <property type="protein sequence ID" value="OGI63630.1"/>
    <property type="molecule type" value="Genomic_DNA"/>
</dbReference>
<evidence type="ECO:0000256" key="1">
    <source>
        <dbReference type="SAM" id="Phobius"/>
    </source>
</evidence>
<feature type="transmembrane region" description="Helical" evidence="1">
    <location>
        <begin position="88"/>
        <end position="110"/>
    </location>
</feature>
<keyword evidence="1" id="KW-0472">Membrane</keyword>
<comment type="caution">
    <text evidence="2">The sequence shown here is derived from an EMBL/GenBank/DDBJ whole genome shotgun (WGS) entry which is preliminary data.</text>
</comment>
<feature type="transmembrane region" description="Helical" evidence="1">
    <location>
        <begin position="156"/>
        <end position="179"/>
    </location>
</feature>
<dbReference type="Proteomes" id="UP000178985">
    <property type="component" value="Unassembled WGS sequence"/>
</dbReference>
<proteinExistence type="predicted"/>
<name>A0A1F6V1S3_9BACT</name>
<accession>A0A1F6V1S3</accession>